<name>A0A2P2R0J5_RHIMU</name>
<accession>A0A2P2R0J5</accession>
<evidence type="ECO:0000313" key="1">
    <source>
        <dbReference type="EMBL" id="MBX72769.1"/>
    </source>
</evidence>
<sequence length="33" mass="3709">MVPRHGIAFFSSSKGCNQRVLKLNVSLFVDNFP</sequence>
<dbReference type="AlphaFoldDB" id="A0A2P2R0J5"/>
<proteinExistence type="predicted"/>
<dbReference type="EMBL" id="GGEC01092285">
    <property type="protein sequence ID" value="MBX72769.1"/>
    <property type="molecule type" value="Transcribed_RNA"/>
</dbReference>
<reference evidence="1" key="1">
    <citation type="submission" date="2018-02" db="EMBL/GenBank/DDBJ databases">
        <title>Rhizophora mucronata_Transcriptome.</title>
        <authorList>
            <person name="Meera S.P."/>
            <person name="Sreeshan A."/>
            <person name="Augustine A."/>
        </authorList>
    </citation>
    <scope>NUCLEOTIDE SEQUENCE</scope>
    <source>
        <tissue evidence="1">Leaf</tissue>
    </source>
</reference>
<protein>
    <submittedName>
        <fullName evidence="1">Uncharacterized protein</fullName>
    </submittedName>
</protein>
<organism evidence="1">
    <name type="scientific">Rhizophora mucronata</name>
    <name type="common">Asiatic mangrove</name>
    <dbReference type="NCBI Taxonomy" id="61149"/>
    <lineage>
        <taxon>Eukaryota</taxon>
        <taxon>Viridiplantae</taxon>
        <taxon>Streptophyta</taxon>
        <taxon>Embryophyta</taxon>
        <taxon>Tracheophyta</taxon>
        <taxon>Spermatophyta</taxon>
        <taxon>Magnoliopsida</taxon>
        <taxon>eudicotyledons</taxon>
        <taxon>Gunneridae</taxon>
        <taxon>Pentapetalae</taxon>
        <taxon>rosids</taxon>
        <taxon>fabids</taxon>
        <taxon>Malpighiales</taxon>
        <taxon>Rhizophoraceae</taxon>
        <taxon>Rhizophora</taxon>
    </lineage>
</organism>